<dbReference type="InterPro" id="IPR001387">
    <property type="entry name" value="Cro/C1-type_HTH"/>
</dbReference>
<feature type="domain" description="HTH cro/C1-type" evidence="1">
    <location>
        <begin position="22"/>
        <end position="76"/>
    </location>
</feature>
<dbReference type="Pfam" id="PF13560">
    <property type="entry name" value="HTH_31"/>
    <property type="match status" value="1"/>
</dbReference>
<dbReference type="RefSeq" id="WP_116022001.1">
    <property type="nucleotide sequence ID" value="NZ_QTTT01000001.1"/>
</dbReference>
<gene>
    <name evidence="2" type="ORF">DFJ69_1772</name>
</gene>
<comment type="caution">
    <text evidence="2">The sequence shown here is derived from an EMBL/GenBank/DDBJ whole genome shotgun (WGS) entry which is preliminary data.</text>
</comment>
<proteinExistence type="predicted"/>
<name>A0A3D9SK88_9ACTN</name>
<evidence type="ECO:0000259" key="1">
    <source>
        <dbReference type="PROSITE" id="PS50943"/>
    </source>
</evidence>
<evidence type="ECO:0000313" key="2">
    <source>
        <dbReference type="EMBL" id="REE96342.1"/>
    </source>
</evidence>
<dbReference type="SUPFAM" id="SSF47413">
    <property type="entry name" value="lambda repressor-like DNA-binding domains"/>
    <property type="match status" value="1"/>
</dbReference>
<dbReference type="SMART" id="SM00530">
    <property type="entry name" value="HTH_XRE"/>
    <property type="match status" value="1"/>
</dbReference>
<dbReference type="AlphaFoldDB" id="A0A3D9SK88"/>
<dbReference type="PROSITE" id="PS50943">
    <property type="entry name" value="HTH_CROC1"/>
    <property type="match status" value="1"/>
</dbReference>
<organism evidence="2 3">
    <name type="scientific">Thermomonospora umbrina</name>
    <dbReference type="NCBI Taxonomy" id="111806"/>
    <lineage>
        <taxon>Bacteria</taxon>
        <taxon>Bacillati</taxon>
        <taxon>Actinomycetota</taxon>
        <taxon>Actinomycetes</taxon>
        <taxon>Streptosporangiales</taxon>
        <taxon>Thermomonosporaceae</taxon>
        <taxon>Thermomonospora</taxon>
    </lineage>
</organism>
<dbReference type="Gene3D" id="1.10.260.40">
    <property type="entry name" value="lambda repressor-like DNA-binding domains"/>
    <property type="match status" value="1"/>
</dbReference>
<accession>A0A3D9SK88</accession>
<dbReference type="Pfam" id="PF19054">
    <property type="entry name" value="DUF5753"/>
    <property type="match status" value="1"/>
</dbReference>
<dbReference type="EMBL" id="QTTT01000001">
    <property type="protein sequence ID" value="REE96342.1"/>
    <property type="molecule type" value="Genomic_DNA"/>
</dbReference>
<keyword evidence="3" id="KW-1185">Reference proteome</keyword>
<evidence type="ECO:0000313" key="3">
    <source>
        <dbReference type="Proteomes" id="UP000256661"/>
    </source>
</evidence>
<dbReference type="CDD" id="cd00093">
    <property type="entry name" value="HTH_XRE"/>
    <property type="match status" value="1"/>
</dbReference>
<dbReference type="GO" id="GO:0003677">
    <property type="term" value="F:DNA binding"/>
    <property type="evidence" value="ECO:0007669"/>
    <property type="project" value="InterPro"/>
</dbReference>
<reference evidence="2 3" key="1">
    <citation type="submission" date="2018-08" db="EMBL/GenBank/DDBJ databases">
        <title>Sequencing the genomes of 1000 actinobacteria strains.</title>
        <authorList>
            <person name="Klenk H.-P."/>
        </authorList>
    </citation>
    <scope>NUCLEOTIDE SEQUENCE [LARGE SCALE GENOMIC DNA]</scope>
    <source>
        <strain evidence="2 3">DSM 43927</strain>
    </source>
</reference>
<dbReference type="InterPro" id="IPR010982">
    <property type="entry name" value="Lambda_DNA-bd_dom_sf"/>
</dbReference>
<dbReference type="Proteomes" id="UP000256661">
    <property type="component" value="Unassembled WGS sequence"/>
</dbReference>
<dbReference type="OrthoDB" id="3466567at2"/>
<sequence>MPQNEHSDFTRDPLIRAFATLMRALREERGLSRTHLAEVLGFGPKWIEKVERCESPPSEETADALDTFFKTTGRAFWVMWREIKREGKHVALPPGFGGFVQREAEASELWIFEALAITGLFQTEEYAQEMFRAGRRAGDIEQLVASRLERQAILRADAPPEVVAVFDEGAIRRPIGGPDVMKSQVAHLIGLAQEPNITLQIVPSTKGAYAGLTGNFTVLKFIDAPDMAYVEGYAEGHLMEHPSTVRTHTLRFSLIRGAAFSADESLDLLQRILEGQ</sequence>
<dbReference type="InterPro" id="IPR043917">
    <property type="entry name" value="DUF5753"/>
</dbReference>
<protein>
    <submittedName>
        <fullName evidence="2">Helix-turn-helix protein</fullName>
    </submittedName>
</protein>